<keyword evidence="1" id="KW-0175">Coiled coil</keyword>
<evidence type="ECO:0000256" key="3">
    <source>
        <dbReference type="SAM" id="Phobius"/>
    </source>
</evidence>
<keyword evidence="3" id="KW-0472">Membrane</keyword>
<dbReference type="RefSeq" id="XP_011405351.1">
    <property type="nucleotide sequence ID" value="XM_011407049.2"/>
</dbReference>
<dbReference type="Proteomes" id="UP000007879">
    <property type="component" value="Unassembled WGS sequence"/>
</dbReference>
<organism evidence="4 5">
    <name type="scientific">Amphimedon queenslandica</name>
    <name type="common">Sponge</name>
    <dbReference type="NCBI Taxonomy" id="400682"/>
    <lineage>
        <taxon>Eukaryota</taxon>
        <taxon>Metazoa</taxon>
        <taxon>Porifera</taxon>
        <taxon>Demospongiae</taxon>
        <taxon>Heteroscleromorpha</taxon>
        <taxon>Haplosclerida</taxon>
        <taxon>Niphatidae</taxon>
        <taxon>Amphimedon</taxon>
    </lineage>
</organism>
<evidence type="ECO:0000256" key="2">
    <source>
        <dbReference type="SAM" id="MobiDB-lite"/>
    </source>
</evidence>
<name>A0AAN0IN38_AMPQE</name>
<dbReference type="AlphaFoldDB" id="A0AAN0IN38"/>
<dbReference type="GeneID" id="100637217"/>
<accession>A0AAN0IN38</accession>
<evidence type="ECO:0000313" key="5">
    <source>
        <dbReference type="Proteomes" id="UP000007879"/>
    </source>
</evidence>
<keyword evidence="5" id="KW-1185">Reference proteome</keyword>
<feature type="transmembrane region" description="Helical" evidence="3">
    <location>
        <begin position="724"/>
        <end position="742"/>
    </location>
</feature>
<evidence type="ECO:0000256" key="1">
    <source>
        <dbReference type="SAM" id="Coils"/>
    </source>
</evidence>
<keyword evidence="3" id="KW-1133">Transmembrane helix</keyword>
<protein>
    <recommendedName>
        <fullName evidence="6">EF-hand domain-containing protein</fullName>
    </recommendedName>
</protein>
<sequence length="780" mass="88193">MFEEEEEVPSETSKEEEIYVLLFKQCDEKSNGWVTVDKLVSTIQSMLHSSPRKGEDVYDSEQSGHEAQYNLELLKCMLDNHSINGEINEKTYIHVIRHWVKDLRGRSESPCYKSPNVSGTSFKEEDSSYQDGVATALFQESFETTGGGSSHQELDEMQLINELRTEKKKLQDRNQTLSQQIQQSEETTLQLMNDNSEMLKNIKSQQQSIAALEKVKERHEELLSRWIDEEKSNEETKQNLETLYSQVHTLNSEVAHWQNEAVSSQEEKERVMSEYVSLKQTLSQKDELIAKLETNNFLLQSNVEEQTRETMGLRQALSLTKETVEDLQVENSSLHSQLKEPISSTPFRPQAPSLRDELAENGIYSGLSPVSYINTTSSDTSMEVSEDRGNIDIITESKSTFGDRISQSKEKFAQKASLMKRQLSDLIDAPLTTSIGAESRTGRDSFTSNKENEEVFEAKLKRLATEKKSKKQRSQKLEKELRNLRKENEILKERCDQLQTEVKNKVPVVDEYVKGQSSDVHLLLTSAPPEGAAATNSQNGAKPCTSPEDKESVAVSVQTDVKSSDSPNHTSFMEATPTYTASDYESLQAEVLKLRNELEIARESLKLHVPLKGKMERPLEEGPGVHTLEQQQQRQEEEPTPAGAMERGQVLLSATPPFVTSFEGDQALENEQLLTSAQEETRLESILYQRRSVTPMKEVNEDVAGDTSRSQFLSNVCMFTLKTLLWLLLCTVLLILLFLALVEFKSSLGRCSIGQACSRSPLRMILGQYIQYTHTGEVPV</sequence>
<reference evidence="4" key="2">
    <citation type="submission" date="2024-06" db="UniProtKB">
        <authorList>
            <consortium name="EnsemblMetazoa"/>
        </authorList>
    </citation>
    <scope>IDENTIFICATION</scope>
</reference>
<feature type="coiled-coil region" evidence="1">
    <location>
        <begin position="160"/>
        <end position="309"/>
    </location>
</feature>
<keyword evidence="3" id="KW-0812">Transmembrane</keyword>
<dbReference type="EnsemblMetazoa" id="XM_011407049.2">
    <property type="protein sequence ID" value="XP_011405351.1"/>
    <property type="gene ID" value="LOC100637217"/>
</dbReference>
<feature type="coiled-coil region" evidence="1">
    <location>
        <begin position="460"/>
        <end position="501"/>
    </location>
</feature>
<evidence type="ECO:0000313" key="4">
    <source>
        <dbReference type="EnsemblMetazoa" id="XP_011405351.1"/>
    </source>
</evidence>
<feature type="region of interest" description="Disordered" evidence="2">
    <location>
        <begin position="529"/>
        <end position="549"/>
    </location>
</feature>
<evidence type="ECO:0008006" key="6">
    <source>
        <dbReference type="Google" id="ProtNLM"/>
    </source>
</evidence>
<feature type="region of interest" description="Disordered" evidence="2">
    <location>
        <begin position="616"/>
        <end position="644"/>
    </location>
</feature>
<proteinExistence type="predicted"/>
<dbReference type="KEGG" id="aqu:100637217"/>
<reference evidence="5" key="1">
    <citation type="journal article" date="2010" name="Nature">
        <title>The Amphimedon queenslandica genome and the evolution of animal complexity.</title>
        <authorList>
            <person name="Srivastava M."/>
            <person name="Simakov O."/>
            <person name="Chapman J."/>
            <person name="Fahey B."/>
            <person name="Gauthier M.E."/>
            <person name="Mitros T."/>
            <person name="Richards G.S."/>
            <person name="Conaco C."/>
            <person name="Dacre M."/>
            <person name="Hellsten U."/>
            <person name="Larroux C."/>
            <person name="Putnam N.H."/>
            <person name="Stanke M."/>
            <person name="Adamska M."/>
            <person name="Darling A."/>
            <person name="Degnan S.M."/>
            <person name="Oakley T.H."/>
            <person name="Plachetzki D.C."/>
            <person name="Zhai Y."/>
            <person name="Adamski M."/>
            <person name="Calcino A."/>
            <person name="Cummins S.F."/>
            <person name="Goodstein D.M."/>
            <person name="Harris C."/>
            <person name="Jackson D.J."/>
            <person name="Leys S.P."/>
            <person name="Shu S."/>
            <person name="Woodcroft B.J."/>
            <person name="Vervoort M."/>
            <person name="Kosik K.S."/>
            <person name="Manning G."/>
            <person name="Degnan B.M."/>
            <person name="Rokhsar D.S."/>
        </authorList>
    </citation>
    <scope>NUCLEOTIDE SEQUENCE [LARGE SCALE GENOMIC DNA]</scope>
</reference>